<comment type="caution">
    <text evidence="14">The sequence shown here is derived from an EMBL/GenBank/DDBJ whole genome shotgun (WGS) entry which is preliminary data.</text>
</comment>
<dbReference type="Pfam" id="PF02518">
    <property type="entry name" value="HATPase_c"/>
    <property type="match status" value="1"/>
</dbReference>
<feature type="transmembrane region" description="Helical" evidence="12">
    <location>
        <begin position="37"/>
        <end position="58"/>
    </location>
</feature>
<protein>
    <recommendedName>
        <fullName evidence="3">histidine kinase</fullName>
        <ecNumber evidence="3">2.7.13.3</ecNumber>
    </recommendedName>
</protein>
<name>A0A9X5BIP7_9FIRM</name>
<dbReference type="Gene3D" id="3.30.565.10">
    <property type="entry name" value="Histidine kinase-like ATPase, C-terminal domain"/>
    <property type="match status" value="1"/>
</dbReference>
<keyword evidence="11 12" id="KW-0472">Membrane</keyword>
<dbReference type="PRINTS" id="PR00344">
    <property type="entry name" value="BCTRLSENSOR"/>
</dbReference>
<evidence type="ECO:0000256" key="3">
    <source>
        <dbReference type="ARBA" id="ARBA00012438"/>
    </source>
</evidence>
<evidence type="ECO:0000256" key="8">
    <source>
        <dbReference type="ARBA" id="ARBA00022777"/>
    </source>
</evidence>
<evidence type="ECO:0000256" key="2">
    <source>
        <dbReference type="ARBA" id="ARBA00004651"/>
    </source>
</evidence>
<dbReference type="GO" id="GO:0005886">
    <property type="term" value="C:plasma membrane"/>
    <property type="evidence" value="ECO:0007669"/>
    <property type="project" value="UniProtKB-SubCell"/>
</dbReference>
<keyword evidence="6" id="KW-0808">Transferase</keyword>
<comment type="catalytic activity">
    <reaction evidence="1">
        <text>ATP + protein L-histidine = ADP + protein N-phospho-L-histidine.</text>
        <dbReference type="EC" id="2.7.13.3"/>
    </reaction>
</comment>
<dbReference type="InterPro" id="IPR003594">
    <property type="entry name" value="HATPase_dom"/>
</dbReference>
<proteinExistence type="predicted"/>
<evidence type="ECO:0000256" key="5">
    <source>
        <dbReference type="ARBA" id="ARBA00022553"/>
    </source>
</evidence>
<evidence type="ECO:0000256" key="7">
    <source>
        <dbReference type="ARBA" id="ARBA00022692"/>
    </source>
</evidence>
<dbReference type="InterPro" id="IPR036097">
    <property type="entry name" value="HisK_dim/P_sf"/>
</dbReference>
<keyword evidence="7 12" id="KW-0812">Transmembrane</keyword>
<keyword evidence="5" id="KW-0597">Phosphoprotein</keyword>
<keyword evidence="15" id="KW-1185">Reference proteome</keyword>
<dbReference type="InterPro" id="IPR036890">
    <property type="entry name" value="HATPase_C_sf"/>
</dbReference>
<keyword evidence="4" id="KW-1003">Cell membrane</keyword>
<dbReference type="PANTHER" id="PTHR45453:SF2">
    <property type="entry name" value="HISTIDINE KINASE"/>
    <property type="match status" value="1"/>
</dbReference>
<evidence type="ECO:0000256" key="6">
    <source>
        <dbReference type="ARBA" id="ARBA00022679"/>
    </source>
</evidence>
<evidence type="ECO:0000256" key="9">
    <source>
        <dbReference type="ARBA" id="ARBA00022989"/>
    </source>
</evidence>
<evidence type="ECO:0000313" key="14">
    <source>
        <dbReference type="EMBL" id="NBJ94503.1"/>
    </source>
</evidence>
<evidence type="ECO:0000256" key="11">
    <source>
        <dbReference type="ARBA" id="ARBA00023136"/>
    </source>
</evidence>
<dbReference type="PANTHER" id="PTHR45453">
    <property type="entry name" value="PHOSPHATE REGULON SENSOR PROTEIN PHOR"/>
    <property type="match status" value="1"/>
</dbReference>
<keyword evidence="8 14" id="KW-0418">Kinase</keyword>
<sequence length="338" mass="38456">MKVKDYAADHIFSFICLIVSGLLVFGLLWLIEIPIVFIFFVEGILFMAFLCAFLYDYLRRRKFYNQLWEILERLEEKTLIGEILVQPGFLDGQILDEILRRCNKYQNDRVADAKQDSQEYREYLDSWVHEIKTPIAAARLIVENNKNPATLRIDDELRRIDGFVEQVLYYARSAAVEKDFKVERTTLQALVNSALKTYSKPLIQAGGRPVFNGLDVPVCADTKSCAFVIGQIISNSIKYHAENLQVSFSAYTEQNAVRLLISDNGIGISSSDLPRVFDKGFTGDNGRKYSKSTGIGLYLCKKLCNKMNMEITIQSDLGQGTTVILFFPQESYLQEAGL</sequence>
<dbReference type="AlphaFoldDB" id="A0A9X5BIP7"/>
<keyword evidence="10" id="KW-0902">Two-component regulatory system</keyword>
<evidence type="ECO:0000313" key="15">
    <source>
        <dbReference type="Proteomes" id="UP001154420"/>
    </source>
</evidence>
<dbReference type="Proteomes" id="UP001154420">
    <property type="component" value="Unassembled WGS sequence"/>
</dbReference>
<dbReference type="RefSeq" id="WP_160561531.1">
    <property type="nucleotide sequence ID" value="NZ_QZDT01000041.1"/>
</dbReference>
<dbReference type="EMBL" id="QZDT01000041">
    <property type="protein sequence ID" value="NBJ94503.1"/>
    <property type="molecule type" value="Genomic_DNA"/>
</dbReference>
<dbReference type="GO" id="GO:0004721">
    <property type="term" value="F:phosphoprotein phosphatase activity"/>
    <property type="evidence" value="ECO:0007669"/>
    <property type="project" value="TreeGrafter"/>
</dbReference>
<evidence type="ECO:0000259" key="13">
    <source>
        <dbReference type="PROSITE" id="PS50109"/>
    </source>
</evidence>
<dbReference type="PROSITE" id="PS50109">
    <property type="entry name" value="HIS_KIN"/>
    <property type="match status" value="1"/>
</dbReference>
<dbReference type="OrthoDB" id="9780487at2"/>
<evidence type="ECO:0000256" key="10">
    <source>
        <dbReference type="ARBA" id="ARBA00023012"/>
    </source>
</evidence>
<evidence type="ECO:0000256" key="12">
    <source>
        <dbReference type="SAM" id="Phobius"/>
    </source>
</evidence>
<reference evidence="14" key="1">
    <citation type="submission" date="2018-09" db="EMBL/GenBank/DDBJ databases">
        <title>Murine metabolic-syndrome-specific gut microbial biobank.</title>
        <authorList>
            <person name="Liu C."/>
        </authorList>
    </citation>
    <scope>NUCLEOTIDE SEQUENCE</scope>
    <source>
        <strain evidence="14">D42-62</strain>
    </source>
</reference>
<dbReference type="EC" id="2.7.13.3" evidence="3"/>
<evidence type="ECO:0000256" key="1">
    <source>
        <dbReference type="ARBA" id="ARBA00000085"/>
    </source>
</evidence>
<gene>
    <name evidence="14" type="ORF">D5281_18430</name>
</gene>
<accession>A0A9X5BIP7</accession>
<dbReference type="SUPFAM" id="SSF55874">
    <property type="entry name" value="ATPase domain of HSP90 chaperone/DNA topoisomerase II/histidine kinase"/>
    <property type="match status" value="1"/>
</dbReference>
<dbReference type="InterPro" id="IPR005467">
    <property type="entry name" value="His_kinase_dom"/>
</dbReference>
<dbReference type="InterPro" id="IPR003661">
    <property type="entry name" value="HisK_dim/P_dom"/>
</dbReference>
<dbReference type="CDD" id="cd00082">
    <property type="entry name" value="HisKA"/>
    <property type="match status" value="1"/>
</dbReference>
<dbReference type="InterPro" id="IPR050351">
    <property type="entry name" value="BphY/WalK/GraS-like"/>
</dbReference>
<dbReference type="SMART" id="SM00387">
    <property type="entry name" value="HATPase_c"/>
    <property type="match status" value="1"/>
</dbReference>
<dbReference type="GO" id="GO:0000155">
    <property type="term" value="F:phosphorelay sensor kinase activity"/>
    <property type="evidence" value="ECO:0007669"/>
    <property type="project" value="InterPro"/>
</dbReference>
<feature type="domain" description="Histidine kinase" evidence="13">
    <location>
        <begin position="126"/>
        <end position="331"/>
    </location>
</feature>
<feature type="transmembrane region" description="Helical" evidence="12">
    <location>
        <begin position="12"/>
        <end position="31"/>
    </location>
</feature>
<comment type="subcellular location">
    <subcellularLocation>
        <location evidence="2">Cell membrane</location>
        <topology evidence="2">Multi-pass membrane protein</topology>
    </subcellularLocation>
</comment>
<dbReference type="GO" id="GO:0016036">
    <property type="term" value="P:cellular response to phosphate starvation"/>
    <property type="evidence" value="ECO:0007669"/>
    <property type="project" value="TreeGrafter"/>
</dbReference>
<evidence type="ECO:0000256" key="4">
    <source>
        <dbReference type="ARBA" id="ARBA00022475"/>
    </source>
</evidence>
<organism evidence="14 15">
    <name type="scientific">Parablautia muri</name>
    <dbReference type="NCBI Taxonomy" id="2320879"/>
    <lineage>
        <taxon>Bacteria</taxon>
        <taxon>Bacillati</taxon>
        <taxon>Bacillota</taxon>
        <taxon>Clostridia</taxon>
        <taxon>Lachnospirales</taxon>
        <taxon>Lachnospiraceae</taxon>
        <taxon>Parablautia</taxon>
    </lineage>
</organism>
<dbReference type="SUPFAM" id="SSF47384">
    <property type="entry name" value="Homodimeric domain of signal transducing histidine kinase"/>
    <property type="match status" value="1"/>
</dbReference>
<keyword evidence="9 12" id="KW-1133">Transmembrane helix</keyword>
<dbReference type="InterPro" id="IPR004358">
    <property type="entry name" value="Sig_transdc_His_kin-like_C"/>
</dbReference>